<evidence type="ECO:0000313" key="3">
    <source>
        <dbReference type="Proteomes" id="UP000612456"/>
    </source>
</evidence>
<reference evidence="2" key="2">
    <citation type="submission" date="2020-09" db="EMBL/GenBank/DDBJ databases">
        <authorList>
            <person name="Sun Q."/>
            <person name="Zhou Y."/>
        </authorList>
    </citation>
    <scope>NUCLEOTIDE SEQUENCE</scope>
    <source>
        <strain evidence="2">CGMCC 1.15178</strain>
    </source>
</reference>
<keyword evidence="3" id="KW-1185">Reference proteome</keyword>
<reference evidence="2" key="1">
    <citation type="journal article" date="2014" name="Int. J. Syst. Evol. Microbiol.">
        <title>Complete genome sequence of Corynebacterium casei LMG S-19264T (=DSM 44701T), isolated from a smear-ripened cheese.</title>
        <authorList>
            <consortium name="US DOE Joint Genome Institute (JGI-PGF)"/>
            <person name="Walter F."/>
            <person name="Albersmeier A."/>
            <person name="Kalinowski J."/>
            <person name="Ruckert C."/>
        </authorList>
    </citation>
    <scope>NUCLEOTIDE SEQUENCE</scope>
    <source>
        <strain evidence="2">CGMCC 1.15178</strain>
    </source>
</reference>
<gene>
    <name evidence="2" type="ORF">GCM10010911_53300</name>
</gene>
<protein>
    <recommendedName>
        <fullName evidence="4">Tyrosine protein kinase</fullName>
    </recommendedName>
</protein>
<sequence>MVPFDPGQFQNPMPVPVPPAAEIINEGSAAAPAKAGGFSLPSSLSDLKGFVDRMGGIDGIVSTMTKMQKVVGSITQMAPLIKVLAGSFGKKGAAADEDGDGLAPPRRRKRRGTGRRPGSSAGRKRRPVKKRRR</sequence>
<comment type="caution">
    <text evidence="2">The sequence shown here is derived from an EMBL/GenBank/DDBJ whole genome shotgun (WGS) entry which is preliminary data.</text>
</comment>
<dbReference type="EMBL" id="BMHP01000004">
    <property type="protein sequence ID" value="GGD88140.1"/>
    <property type="molecule type" value="Genomic_DNA"/>
</dbReference>
<feature type="compositionally biased region" description="Basic residues" evidence="1">
    <location>
        <begin position="122"/>
        <end position="133"/>
    </location>
</feature>
<accession>A0A916ZD14</accession>
<organism evidence="2 3">
    <name type="scientific">Paenibacillus nasutitermitis</name>
    <dbReference type="NCBI Taxonomy" id="1652958"/>
    <lineage>
        <taxon>Bacteria</taxon>
        <taxon>Bacillati</taxon>
        <taxon>Bacillota</taxon>
        <taxon>Bacilli</taxon>
        <taxon>Bacillales</taxon>
        <taxon>Paenibacillaceae</taxon>
        <taxon>Paenibacillus</taxon>
    </lineage>
</organism>
<proteinExistence type="predicted"/>
<feature type="compositionally biased region" description="Basic residues" evidence="1">
    <location>
        <begin position="105"/>
        <end position="114"/>
    </location>
</feature>
<name>A0A916ZD14_9BACL</name>
<feature type="region of interest" description="Disordered" evidence="1">
    <location>
        <begin position="91"/>
        <end position="133"/>
    </location>
</feature>
<evidence type="ECO:0000256" key="1">
    <source>
        <dbReference type="SAM" id="MobiDB-lite"/>
    </source>
</evidence>
<dbReference type="Proteomes" id="UP000612456">
    <property type="component" value="Unassembled WGS sequence"/>
</dbReference>
<dbReference type="AlphaFoldDB" id="A0A916ZD14"/>
<evidence type="ECO:0000313" key="2">
    <source>
        <dbReference type="EMBL" id="GGD88140.1"/>
    </source>
</evidence>
<evidence type="ECO:0008006" key="4">
    <source>
        <dbReference type="Google" id="ProtNLM"/>
    </source>
</evidence>